<organism evidence="10 11">
    <name type="scientific">Paraburkholderia phenazinium</name>
    <dbReference type="NCBI Taxonomy" id="60549"/>
    <lineage>
        <taxon>Bacteria</taxon>
        <taxon>Pseudomonadati</taxon>
        <taxon>Pseudomonadota</taxon>
        <taxon>Betaproteobacteria</taxon>
        <taxon>Burkholderiales</taxon>
        <taxon>Burkholderiaceae</taxon>
        <taxon>Paraburkholderia</taxon>
    </lineage>
</organism>
<dbReference type="CDD" id="cd12914">
    <property type="entry name" value="PDC1_DGC_like"/>
    <property type="match status" value="1"/>
</dbReference>
<dbReference type="AlphaFoldDB" id="A0A1G7TFT8"/>
<keyword evidence="4 8" id="KW-0812">Transmembrane</keyword>
<evidence type="ECO:0000256" key="2">
    <source>
        <dbReference type="ARBA" id="ARBA00012528"/>
    </source>
</evidence>
<dbReference type="RefSeq" id="WP_090683019.1">
    <property type="nucleotide sequence ID" value="NZ_CADERL010000022.1"/>
</dbReference>
<evidence type="ECO:0000313" key="10">
    <source>
        <dbReference type="EMBL" id="SDG34206.1"/>
    </source>
</evidence>
<dbReference type="Pfam" id="PF02743">
    <property type="entry name" value="dCache_1"/>
    <property type="match status" value="1"/>
</dbReference>
<dbReference type="EC" id="2.7.7.65" evidence="2"/>
<evidence type="ECO:0000256" key="8">
    <source>
        <dbReference type="SAM" id="Phobius"/>
    </source>
</evidence>
<dbReference type="NCBIfam" id="TIGR00254">
    <property type="entry name" value="GGDEF"/>
    <property type="match status" value="1"/>
</dbReference>
<dbReference type="InterPro" id="IPR043128">
    <property type="entry name" value="Rev_trsase/Diguanyl_cyclase"/>
</dbReference>
<dbReference type="InterPro" id="IPR033479">
    <property type="entry name" value="dCache_1"/>
</dbReference>
<evidence type="ECO:0000256" key="1">
    <source>
        <dbReference type="ARBA" id="ARBA00004651"/>
    </source>
</evidence>
<protein>
    <recommendedName>
        <fullName evidence="2">diguanylate cyclase</fullName>
        <ecNumber evidence="2">2.7.7.65</ecNumber>
    </recommendedName>
</protein>
<dbReference type="EMBL" id="FNCJ01000003">
    <property type="protein sequence ID" value="SDG34206.1"/>
    <property type="molecule type" value="Genomic_DNA"/>
</dbReference>
<feature type="transmembrane region" description="Helical" evidence="8">
    <location>
        <begin position="12"/>
        <end position="32"/>
    </location>
</feature>
<dbReference type="SMART" id="SM00267">
    <property type="entry name" value="GGDEF"/>
    <property type="match status" value="1"/>
</dbReference>
<dbReference type="CDD" id="cd12915">
    <property type="entry name" value="PDC2_DGC_like"/>
    <property type="match status" value="1"/>
</dbReference>
<accession>A0A1G7TFT8</accession>
<dbReference type="GO" id="GO:0005886">
    <property type="term" value="C:plasma membrane"/>
    <property type="evidence" value="ECO:0007669"/>
    <property type="project" value="UniProtKB-SubCell"/>
</dbReference>
<evidence type="ECO:0000259" key="9">
    <source>
        <dbReference type="PROSITE" id="PS50887"/>
    </source>
</evidence>
<reference evidence="10 11" key="1">
    <citation type="submission" date="2016-10" db="EMBL/GenBank/DDBJ databases">
        <authorList>
            <person name="de Groot N.N."/>
        </authorList>
    </citation>
    <scope>NUCLEOTIDE SEQUENCE [LARGE SCALE GENOMIC DNA]</scope>
    <source>
        <strain evidence="10 11">LMG 2247</strain>
    </source>
</reference>
<comment type="catalytic activity">
    <reaction evidence="7">
        <text>2 GTP = 3',3'-c-di-GMP + 2 diphosphate</text>
        <dbReference type="Rhea" id="RHEA:24898"/>
        <dbReference type="ChEBI" id="CHEBI:33019"/>
        <dbReference type="ChEBI" id="CHEBI:37565"/>
        <dbReference type="ChEBI" id="CHEBI:58805"/>
        <dbReference type="EC" id="2.7.7.65"/>
    </reaction>
</comment>
<proteinExistence type="predicted"/>
<keyword evidence="6 8" id="KW-0472">Membrane</keyword>
<evidence type="ECO:0000256" key="6">
    <source>
        <dbReference type="ARBA" id="ARBA00023136"/>
    </source>
</evidence>
<evidence type="ECO:0000256" key="4">
    <source>
        <dbReference type="ARBA" id="ARBA00022692"/>
    </source>
</evidence>
<evidence type="ECO:0000256" key="3">
    <source>
        <dbReference type="ARBA" id="ARBA00022475"/>
    </source>
</evidence>
<dbReference type="Proteomes" id="UP000199706">
    <property type="component" value="Unassembled WGS sequence"/>
</dbReference>
<evidence type="ECO:0000256" key="7">
    <source>
        <dbReference type="ARBA" id="ARBA00034247"/>
    </source>
</evidence>
<dbReference type="SUPFAM" id="SSF55073">
    <property type="entry name" value="Nucleotide cyclase"/>
    <property type="match status" value="1"/>
</dbReference>
<dbReference type="InterPro" id="IPR000160">
    <property type="entry name" value="GGDEF_dom"/>
</dbReference>
<dbReference type="GO" id="GO:0052621">
    <property type="term" value="F:diguanylate cyclase activity"/>
    <property type="evidence" value="ECO:0007669"/>
    <property type="project" value="UniProtKB-EC"/>
</dbReference>
<dbReference type="PROSITE" id="PS50887">
    <property type="entry name" value="GGDEF"/>
    <property type="match status" value="1"/>
</dbReference>
<evidence type="ECO:0000313" key="11">
    <source>
        <dbReference type="Proteomes" id="UP000199706"/>
    </source>
</evidence>
<feature type="transmembrane region" description="Helical" evidence="8">
    <location>
        <begin position="288"/>
        <end position="311"/>
    </location>
</feature>
<dbReference type="Gene3D" id="3.30.70.270">
    <property type="match status" value="1"/>
</dbReference>
<gene>
    <name evidence="10" type="ORF">SAMN05216466_1035</name>
</gene>
<keyword evidence="3" id="KW-1003">Cell membrane</keyword>
<dbReference type="InterPro" id="IPR050469">
    <property type="entry name" value="Diguanylate_Cyclase"/>
</dbReference>
<sequence length="525" mass="57019">MFRWIGRHPLFVGMFGMLSASLMAALTFQAFYNGRAEELRHAAENSRNLVAIIAADLQRSVAIYDVSLQGVVADAERQETWTLPLYIRQRVLFDRGMNSWFFGDAYVLDAQGYVKASQSGRTYPGVSFARRDYFLVHQSDPSLGMYISRPYASQVRNGALAVAMSRRINGPNGAFAGVALVSFRIEYFGQLLERIDLGPQGGAFIMLDDGTLLASRPATRGGVGANYSNTPNFPALVHEQSGTFVSKASADRVERIYTFAHVPGAPLIVGIAPAVHDVLTSWRRRSELALLMTVLLGGAYVAVSWLFAFALRDKVLAEAELKRIASTDALTGLNNRRAFDRRLAQEWRRALREQTPLALLFMDIDYFKRFNDTYGHAMGDEVLSVVAERIVSGTRRPLDFAARYGGEEFAVVLPDTALEGALKVAEKIRKRVESAGLEHKGAQSGHVTISVGCAVCHPPEGGSAADLLAAADAQLYAAKAAGRNQVRWLQTGVADGAGAVVASVQKSAAAATPAADGTMSRRDHV</sequence>
<evidence type="ECO:0000256" key="5">
    <source>
        <dbReference type="ARBA" id="ARBA00022989"/>
    </source>
</evidence>
<dbReference type="GO" id="GO:1902201">
    <property type="term" value="P:negative regulation of bacterial-type flagellum-dependent cell motility"/>
    <property type="evidence" value="ECO:0007669"/>
    <property type="project" value="TreeGrafter"/>
</dbReference>
<dbReference type="OrthoDB" id="9813903at2"/>
<dbReference type="FunFam" id="3.30.70.270:FF:000001">
    <property type="entry name" value="Diguanylate cyclase domain protein"/>
    <property type="match status" value="1"/>
</dbReference>
<dbReference type="Gene3D" id="3.30.450.20">
    <property type="entry name" value="PAS domain"/>
    <property type="match status" value="2"/>
</dbReference>
<dbReference type="InterPro" id="IPR029787">
    <property type="entry name" value="Nucleotide_cyclase"/>
</dbReference>
<dbReference type="PANTHER" id="PTHR45138">
    <property type="entry name" value="REGULATORY COMPONENTS OF SENSORY TRANSDUCTION SYSTEM"/>
    <property type="match status" value="1"/>
</dbReference>
<feature type="domain" description="GGDEF" evidence="9">
    <location>
        <begin position="355"/>
        <end position="491"/>
    </location>
</feature>
<comment type="subcellular location">
    <subcellularLocation>
        <location evidence="1">Cell membrane</location>
        <topology evidence="1">Multi-pass membrane protein</topology>
    </subcellularLocation>
</comment>
<keyword evidence="5 8" id="KW-1133">Transmembrane helix</keyword>
<dbReference type="CDD" id="cd01949">
    <property type="entry name" value="GGDEF"/>
    <property type="match status" value="1"/>
</dbReference>
<dbReference type="GO" id="GO:0043709">
    <property type="term" value="P:cell adhesion involved in single-species biofilm formation"/>
    <property type="evidence" value="ECO:0007669"/>
    <property type="project" value="TreeGrafter"/>
</dbReference>
<dbReference type="Pfam" id="PF00990">
    <property type="entry name" value="GGDEF"/>
    <property type="match status" value="1"/>
</dbReference>
<dbReference type="PANTHER" id="PTHR45138:SF9">
    <property type="entry name" value="DIGUANYLATE CYCLASE DGCM-RELATED"/>
    <property type="match status" value="1"/>
</dbReference>
<name>A0A1G7TFT8_9BURK</name>